<dbReference type="SUPFAM" id="SSF56925">
    <property type="entry name" value="OMPA-like"/>
    <property type="match status" value="1"/>
</dbReference>
<name>A0A4R6X9R7_9GAMM</name>
<evidence type="ECO:0000256" key="1">
    <source>
        <dbReference type="SAM" id="SignalP"/>
    </source>
</evidence>
<dbReference type="OrthoDB" id="6105929at2"/>
<organism evidence="2 3">
    <name type="scientific">Marinomonas communis</name>
    <dbReference type="NCBI Taxonomy" id="28254"/>
    <lineage>
        <taxon>Bacteria</taxon>
        <taxon>Pseudomonadati</taxon>
        <taxon>Pseudomonadota</taxon>
        <taxon>Gammaproteobacteria</taxon>
        <taxon>Oceanospirillales</taxon>
        <taxon>Oceanospirillaceae</taxon>
        <taxon>Marinomonas</taxon>
    </lineage>
</organism>
<gene>
    <name evidence="2" type="ORF">C8D85_1271</name>
</gene>
<dbReference type="Proteomes" id="UP000295729">
    <property type="component" value="Unassembled WGS sequence"/>
</dbReference>
<feature type="signal peptide" evidence="1">
    <location>
        <begin position="1"/>
        <end position="19"/>
    </location>
</feature>
<evidence type="ECO:0008006" key="4">
    <source>
        <dbReference type="Google" id="ProtNLM"/>
    </source>
</evidence>
<keyword evidence="3" id="KW-1185">Reference proteome</keyword>
<keyword evidence="1" id="KW-0732">Signal</keyword>
<evidence type="ECO:0000313" key="2">
    <source>
        <dbReference type="EMBL" id="TDR15892.1"/>
    </source>
</evidence>
<protein>
    <recommendedName>
        <fullName evidence="4">Outer membrane protein with beta-barrel domain</fullName>
    </recommendedName>
</protein>
<dbReference type="AlphaFoldDB" id="A0A4R6X9R7"/>
<evidence type="ECO:0000313" key="3">
    <source>
        <dbReference type="Proteomes" id="UP000295729"/>
    </source>
</evidence>
<proteinExistence type="predicted"/>
<comment type="caution">
    <text evidence="2">The sequence shown here is derived from an EMBL/GenBank/DDBJ whole genome shotgun (WGS) entry which is preliminary data.</text>
</comment>
<accession>A0A4R6X9R7</accession>
<reference evidence="2 3" key="1">
    <citation type="submission" date="2019-03" db="EMBL/GenBank/DDBJ databases">
        <title>Genomic Encyclopedia of Type Strains, Phase IV (KMG-IV): sequencing the most valuable type-strain genomes for metagenomic binning, comparative biology and taxonomic classification.</title>
        <authorList>
            <person name="Goeker M."/>
        </authorList>
    </citation>
    <scope>NUCLEOTIDE SEQUENCE [LARGE SCALE GENOMIC DNA]</scope>
    <source>
        <strain evidence="2 3">DSM 5604</strain>
    </source>
</reference>
<dbReference type="RefSeq" id="WP_133560681.1">
    <property type="nucleotide sequence ID" value="NZ_SNZA01000001.1"/>
</dbReference>
<sequence length="202" mass="21834">MKQLLGVLGLTLATSMASAATKTVENNVGTLLLEGSVGSEYSQFGVGLGIKPENNRPGFGGLYYEQVDLGHGVGTRIQLLGFRGFSVEGNGEDPRGADITLGLSRTEHGDYKRTGLSGKAALFVPLTQKLTWTVGGDIRPTFLSFDWNNDVLTEFAVRAGLDWRLMDNLGVFGHYYHEGILSDSFDEERLGNGVVAGFNLVW</sequence>
<dbReference type="EMBL" id="SNZA01000001">
    <property type="protein sequence ID" value="TDR15892.1"/>
    <property type="molecule type" value="Genomic_DNA"/>
</dbReference>
<feature type="chain" id="PRO_5020624056" description="Outer membrane protein with beta-barrel domain" evidence="1">
    <location>
        <begin position="20"/>
        <end position="202"/>
    </location>
</feature>
<dbReference type="InterPro" id="IPR011250">
    <property type="entry name" value="OMP/PagP_B-barrel"/>
</dbReference>